<evidence type="ECO:0000256" key="1">
    <source>
        <dbReference type="SAM" id="MobiDB-lite"/>
    </source>
</evidence>
<name>A0A9P8W5E1_9HYPO</name>
<evidence type="ECO:0000313" key="3">
    <source>
        <dbReference type="Proteomes" id="UP000777438"/>
    </source>
</evidence>
<gene>
    <name evidence="2" type="ORF">B0T10DRAFT_596756</name>
</gene>
<dbReference type="Gene3D" id="2.60.40.640">
    <property type="match status" value="1"/>
</dbReference>
<dbReference type="PANTHER" id="PTHR31904:SF1">
    <property type="entry name" value="BYPASS OF STOP CODON PROTEIN 5-RELATED"/>
    <property type="match status" value="1"/>
</dbReference>
<feature type="compositionally biased region" description="Basic and acidic residues" evidence="1">
    <location>
        <begin position="325"/>
        <end position="344"/>
    </location>
</feature>
<dbReference type="PANTHER" id="PTHR31904">
    <property type="entry name" value="BYPASS OF STOP CODON PROTEIN 5-RELATED"/>
    <property type="match status" value="1"/>
</dbReference>
<proteinExistence type="predicted"/>
<sequence length="441" mass="48948">MAVQTNWLRSRRHRETVLKLAINHHFKSKIYTTGSTISGTVTITPQHDLPFDAFQISLVGKASTQVDFLRPCASFSNHIFLKLDMPTPRYQLPPSRVFEAGKPYRLRFEFVVPSQLGSAACNHRCSALVQEQHLQLPPTMGHLDGNDQAPETAKIEYAITARIIQRKRSGKESVIETSHPIKVLPVFSEEPPLHIVPDDKRYRLCQAKKMRQGLLSTHNGILRVSAIQPRPVELSVYTLRAAGSPVRLDFEFTSVSANLVPPDAFSIAAKVTSATHFSLAPMKTLTNLGDSKETLPCPVVPYLTTQSIVVDDPGRIFWERKLPSPRYSRRDSGKSGVKDERDDSSSALIENPGIEESSRHSHVATLDIPFTLPTSNKNIFLPTFQSCLISRTYNISITLTMRPSGTAISLSIPLQVTTTKGTIDLPSVSPQQDVSLPKPTR</sequence>
<dbReference type="InterPro" id="IPR039634">
    <property type="entry name" value="Bul1-like"/>
</dbReference>
<keyword evidence="3" id="KW-1185">Reference proteome</keyword>
<reference evidence="2 3" key="1">
    <citation type="journal article" date="2021" name="Nat. Commun.">
        <title>Genetic determinants of endophytism in the Arabidopsis root mycobiome.</title>
        <authorList>
            <person name="Mesny F."/>
            <person name="Miyauchi S."/>
            <person name="Thiergart T."/>
            <person name="Pickel B."/>
            <person name="Atanasova L."/>
            <person name="Karlsson M."/>
            <person name="Huettel B."/>
            <person name="Barry K.W."/>
            <person name="Haridas S."/>
            <person name="Chen C."/>
            <person name="Bauer D."/>
            <person name="Andreopoulos W."/>
            <person name="Pangilinan J."/>
            <person name="LaButti K."/>
            <person name="Riley R."/>
            <person name="Lipzen A."/>
            <person name="Clum A."/>
            <person name="Drula E."/>
            <person name="Henrissat B."/>
            <person name="Kohler A."/>
            <person name="Grigoriev I.V."/>
            <person name="Martin F.M."/>
            <person name="Hacquard S."/>
        </authorList>
    </citation>
    <scope>NUCLEOTIDE SEQUENCE [LARGE SCALE GENOMIC DNA]</scope>
    <source>
        <strain evidence="2 3">MPI-CAGE-CH-0241</strain>
    </source>
</reference>
<dbReference type="OrthoDB" id="2283785at2759"/>
<accession>A0A9P8W5E1</accession>
<dbReference type="Proteomes" id="UP000777438">
    <property type="component" value="Unassembled WGS sequence"/>
</dbReference>
<comment type="caution">
    <text evidence="2">The sequence shown here is derived from an EMBL/GenBank/DDBJ whole genome shotgun (WGS) entry which is preliminary data.</text>
</comment>
<dbReference type="AlphaFoldDB" id="A0A9P8W5E1"/>
<evidence type="ECO:0000313" key="2">
    <source>
        <dbReference type="EMBL" id="KAH6890618.1"/>
    </source>
</evidence>
<feature type="region of interest" description="Disordered" evidence="1">
    <location>
        <begin position="422"/>
        <end position="441"/>
    </location>
</feature>
<feature type="region of interest" description="Disordered" evidence="1">
    <location>
        <begin position="325"/>
        <end position="356"/>
    </location>
</feature>
<protein>
    <submittedName>
        <fullName evidence="2">Arrestin</fullName>
    </submittedName>
</protein>
<dbReference type="EMBL" id="JAGPYM010000009">
    <property type="protein sequence ID" value="KAH6890618.1"/>
    <property type="molecule type" value="Genomic_DNA"/>
</dbReference>
<organism evidence="2 3">
    <name type="scientific">Thelonectria olida</name>
    <dbReference type="NCBI Taxonomy" id="1576542"/>
    <lineage>
        <taxon>Eukaryota</taxon>
        <taxon>Fungi</taxon>
        <taxon>Dikarya</taxon>
        <taxon>Ascomycota</taxon>
        <taxon>Pezizomycotina</taxon>
        <taxon>Sordariomycetes</taxon>
        <taxon>Hypocreomycetidae</taxon>
        <taxon>Hypocreales</taxon>
        <taxon>Nectriaceae</taxon>
        <taxon>Thelonectria</taxon>
    </lineage>
</organism>
<dbReference type="InterPro" id="IPR014752">
    <property type="entry name" value="Arrestin-like_C"/>
</dbReference>